<reference evidence="1" key="3">
    <citation type="submission" date="2016-05" db="EMBL/GenBank/DDBJ databases">
        <title>WGS assembly of Xenopus tropicalis.</title>
        <authorList>
            <person name="Sessions A."/>
            <person name="Jenkins J."/>
            <person name="Mitros T."/>
            <person name="Lyons J.T."/>
            <person name="Dichmann D.S."/>
            <person name="Robert J."/>
            <person name="Harland R.M."/>
            <person name="Rokhsar D.S."/>
        </authorList>
    </citation>
    <scope>NUCLEOTIDE SEQUENCE</scope>
    <source>
        <strain evidence="1">Nigerian</strain>
    </source>
</reference>
<accession>A0A1B8XTV0</accession>
<dbReference type="AlphaFoldDB" id="A0A1B8XTV0"/>
<gene>
    <name evidence="1" type="ORF">XENTR_v900279862mg</name>
</gene>
<name>A0A1B8XTV0_XENTR</name>
<organism evidence="1">
    <name type="scientific">Xenopus tropicalis</name>
    <name type="common">Western clawed frog</name>
    <name type="synonym">Silurana tropicalis</name>
    <dbReference type="NCBI Taxonomy" id="8364"/>
    <lineage>
        <taxon>Eukaryota</taxon>
        <taxon>Metazoa</taxon>
        <taxon>Chordata</taxon>
        <taxon>Craniata</taxon>
        <taxon>Vertebrata</taxon>
        <taxon>Euteleostomi</taxon>
        <taxon>Amphibia</taxon>
        <taxon>Batrachia</taxon>
        <taxon>Anura</taxon>
        <taxon>Pipoidea</taxon>
        <taxon>Pipidae</taxon>
        <taxon>Xenopodinae</taxon>
        <taxon>Xenopus</taxon>
        <taxon>Silurana</taxon>
    </lineage>
</organism>
<evidence type="ECO:0000313" key="1">
    <source>
        <dbReference type="EMBL" id="OCA14083.1"/>
    </source>
</evidence>
<reference evidence="1" key="2">
    <citation type="journal article" date="2010" name="Science">
        <title>The genome of the Western clawed frog Xenopus tropicalis.</title>
        <authorList>
            <person name="Hellsten U."/>
            <person name="Harland R.M."/>
            <person name="Gilchrist M.J."/>
            <person name="Hendrix D."/>
            <person name="Jurka J."/>
            <person name="Kapitonov V."/>
            <person name="Ovcharenko I."/>
            <person name="Putnam N.H."/>
            <person name="Shu S."/>
            <person name="Taher L."/>
            <person name="Blitz I.L."/>
            <person name="Blumberg B."/>
            <person name="Dichmann D.S."/>
            <person name="Dubchak I."/>
            <person name="Amaya E."/>
            <person name="Detter J.C."/>
            <person name="Fletcher R."/>
            <person name="Gerhard D.S."/>
            <person name="Goodstein D."/>
            <person name="Graves T."/>
            <person name="Grigoriev I.V."/>
            <person name="Grimwood J."/>
            <person name="Kawashima T."/>
            <person name="Lindquist E."/>
            <person name="Lucas S.M."/>
            <person name="Mead P.E."/>
            <person name="Mitros T."/>
            <person name="Ogino H."/>
            <person name="Ohta Y."/>
            <person name="Poliakov A.V."/>
            <person name="Pollet N."/>
            <person name="Robert J."/>
            <person name="Salamov A."/>
            <person name="Sater A.K."/>
            <person name="Schmutz J."/>
            <person name="Terry A."/>
            <person name="Vize P.D."/>
            <person name="Warren W.C."/>
            <person name="Wells D."/>
            <person name="Wills A."/>
            <person name="Wilson R.K."/>
            <person name="Zimmerman L.B."/>
            <person name="Zorn A.M."/>
            <person name="Grainger R."/>
            <person name="Grammer T."/>
            <person name="Khokha M.K."/>
            <person name="Richardson P.M."/>
            <person name="Rokhsar D.S."/>
        </authorList>
    </citation>
    <scope>NUCLEOTIDE SEQUENCE [LARGE SCALE GENOMIC DNA]</scope>
    <source>
        <strain evidence="1">Nigerian</strain>
    </source>
</reference>
<sequence>KVMQHMHICFSSAPLANLANRALLVTCLSSPKCSTKELSLTFTTIYT</sequence>
<dbReference type="EMBL" id="KV462510">
    <property type="protein sequence ID" value="OCA14083.1"/>
    <property type="molecule type" value="Genomic_DNA"/>
</dbReference>
<feature type="non-terminal residue" evidence="1">
    <location>
        <position position="1"/>
    </location>
</feature>
<proteinExistence type="predicted"/>
<protein>
    <submittedName>
        <fullName evidence="1">Uncharacterized protein</fullName>
    </submittedName>
</protein>
<reference evidence="1" key="1">
    <citation type="submission" date="2009-11" db="EMBL/GenBank/DDBJ databases">
        <authorList>
            <consortium name="US DOE Joint Genome Institute (JGI-PGF)"/>
            <person name="Ottilar R."/>
            <person name="Schmutz J."/>
            <person name="Salamov A."/>
            <person name="Cheng J.F."/>
            <person name="Lucas S."/>
            <person name="Pitluck S."/>
            <person name="Gundlach H."/>
            <person name="Guo Y."/>
            <person name="Haberer G."/>
            <person name="Nasrallah J."/>
            <person name="Mayer K.F.X."/>
            <person name="van de Peer Y."/>
            <person name="Weigel D."/>
            <person name="Grigoriev I.V."/>
        </authorList>
    </citation>
    <scope>NUCLEOTIDE SEQUENCE</scope>
    <source>
        <strain evidence="1">Nigerian</strain>
    </source>
</reference>